<proteinExistence type="predicted"/>
<dbReference type="OrthoDB" id="382690at2759"/>
<organism evidence="1 2">
    <name type="scientific">Plasmodium falciparum (isolate Dd2)</name>
    <dbReference type="NCBI Taxonomy" id="57267"/>
    <lineage>
        <taxon>Eukaryota</taxon>
        <taxon>Sar</taxon>
        <taxon>Alveolata</taxon>
        <taxon>Apicomplexa</taxon>
        <taxon>Aconoidasida</taxon>
        <taxon>Haemosporida</taxon>
        <taxon>Plasmodiidae</taxon>
        <taxon>Plasmodium</taxon>
        <taxon>Plasmodium (Laverania)</taxon>
    </lineage>
</organism>
<dbReference type="AlphaFoldDB" id="A0A0L7M448"/>
<reference evidence="2" key="1">
    <citation type="submission" date="2006-09" db="EMBL/GenBank/DDBJ databases">
        <title>Annotation of Plasmodium falciparum Dd2.</title>
        <authorList>
            <consortium name="The Broad Institute Genome Sequencing Platform"/>
            <person name="Volkman S.K."/>
            <person name="Neafsey D.E."/>
            <person name="Dash A.P."/>
            <person name="Chitnis C.E."/>
            <person name="Hartl D.L."/>
            <person name="Young S.K."/>
            <person name="Zeng Q."/>
            <person name="Koehrsen M."/>
            <person name="Alvarado L."/>
            <person name="Berlin A."/>
            <person name="Borenstein D."/>
            <person name="Chapman S.B."/>
            <person name="Chen Z."/>
            <person name="Engels R."/>
            <person name="Freedman E."/>
            <person name="Gellesch M."/>
            <person name="Goldberg J."/>
            <person name="Griggs A."/>
            <person name="Gujja S."/>
            <person name="Heilman E.R."/>
            <person name="Heiman D.I."/>
            <person name="Howarth C."/>
            <person name="Jen D."/>
            <person name="Larson L."/>
            <person name="Mehta T."/>
            <person name="Neiman D."/>
            <person name="Park D."/>
            <person name="Pearson M."/>
            <person name="Roberts A."/>
            <person name="Saif S."/>
            <person name="Shea T."/>
            <person name="Shenoy N."/>
            <person name="Sisk P."/>
            <person name="Stolte C."/>
            <person name="Sykes S."/>
            <person name="Walk T."/>
            <person name="White J."/>
            <person name="Yandava C."/>
            <person name="Haas B."/>
            <person name="Henn M.R."/>
            <person name="Nusbaum C."/>
            <person name="Birren B."/>
        </authorList>
    </citation>
    <scope>NUCLEOTIDE SEQUENCE [LARGE SCALE GENOMIC DNA]</scope>
</reference>
<protein>
    <submittedName>
        <fullName evidence="1">Uncharacterized protein</fullName>
    </submittedName>
</protein>
<gene>
    <name evidence="1" type="ORF">PFDG_04042</name>
</gene>
<name>A0A0L7M448_PLAF4</name>
<accession>A0A0L7M448</accession>
<dbReference type="EMBL" id="DS016627">
    <property type="protein sequence ID" value="KOB87657.1"/>
    <property type="molecule type" value="Genomic_DNA"/>
</dbReference>
<evidence type="ECO:0000313" key="1">
    <source>
        <dbReference type="EMBL" id="KOB87657.1"/>
    </source>
</evidence>
<reference evidence="2" key="2">
    <citation type="submission" date="2006-09" db="EMBL/GenBank/DDBJ databases">
        <title>The genome sequence of Plasmodium falciparum Dd2.</title>
        <authorList>
            <consortium name="The Broad Institute Genome Sequencing Platform"/>
            <person name="Birren B."/>
            <person name="Lander E."/>
            <person name="Galagan J."/>
            <person name="Nusbaum C."/>
            <person name="Devon K."/>
            <person name="Henn M."/>
            <person name="Jaffe D."/>
            <person name="Butler J."/>
            <person name="Alvarez P."/>
            <person name="Gnerre S."/>
            <person name="Grabherr M."/>
            <person name="Kleber M."/>
            <person name="Mauceli E."/>
            <person name="Brockman W."/>
            <person name="MacCallum I.A."/>
            <person name="Rounsley S."/>
            <person name="Young S."/>
            <person name="LaButti K."/>
            <person name="Pushparaj V."/>
            <person name="DeCaprio D."/>
            <person name="Crawford M."/>
            <person name="Koehrsen M."/>
            <person name="Engels R."/>
            <person name="Montgomery P."/>
            <person name="Pearson M."/>
            <person name="Howarth C."/>
            <person name="Larson L."/>
            <person name="Luoma S."/>
            <person name="White J."/>
            <person name="Kodira C."/>
            <person name="Zeng Q."/>
            <person name="O'Leary S."/>
            <person name="Yandava C."/>
            <person name="Alvarado L."/>
            <person name="Wirth D."/>
            <person name="Volkman S."/>
            <person name="Hartl D."/>
        </authorList>
    </citation>
    <scope>NUCLEOTIDE SEQUENCE [LARGE SCALE GENOMIC DNA]</scope>
</reference>
<evidence type="ECO:0000313" key="2">
    <source>
        <dbReference type="Proteomes" id="UP000054282"/>
    </source>
</evidence>
<dbReference type="KEGG" id="pfd:PFDG_04042"/>
<dbReference type="Proteomes" id="UP000054282">
    <property type="component" value="Unassembled WGS sequence"/>
</dbReference>
<sequence>MLFVSNKVLLEKETKIRKGMLFFSDNDTDKRKRKKIYIHYSL</sequence>